<dbReference type="PANTHER" id="PTHR45947">
    <property type="entry name" value="SULFOQUINOVOSYL TRANSFERASE SQD2"/>
    <property type="match status" value="1"/>
</dbReference>
<gene>
    <name evidence="2" type="ORF">ENS06_06210</name>
</gene>
<name>A0A832A545_9BACT</name>
<sequence>MWALEQRRAPSGRKRVLVLTSTFPRWPGDTEPRFVYDLCLKLAESFEMHVVAPHTDGAERLERWNGLHVHRFQYFPEQWQSLAYEGGMLTKLRKNPLIAVQVPFFLGSQILLVRRLLERLSFDAVHAHWILPQGLCAVLAQAGRRRKVPILCTSHGGDLFGLRGALFDALRRWVLSRSAAVTVVSRAMAERMRTSGITTPCQVIPMGTDLKTLFTPDPRTPRRTATVLFVGRLVEKKGVRYLIQAFGHVRRRLPEAELWIVGSGPDKAFLKKQAASIAPVRSLDWREERVPCVDFPVCPGAITFFGPVPHGELPYFYRTATVTVVPSVVAQSGDQEGLGLVLVEAMGCGCPVIASDLPAIRDVIRPGETGLVVPPKESRPLAEAIGTALSQPALRQKLSNDARRWALEALDWTTIEEKYRNTLTEVMQRSR</sequence>
<protein>
    <submittedName>
        <fullName evidence="2">Glycosyltransferase family 4 protein</fullName>
    </submittedName>
</protein>
<proteinExistence type="predicted"/>
<dbReference type="InterPro" id="IPR028098">
    <property type="entry name" value="Glyco_trans_4-like_N"/>
</dbReference>
<evidence type="ECO:0000259" key="1">
    <source>
        <dbReference type="Pfam" id="PF13579"/>
    </source>
</evidence>
<dbReference type="Pfam" id="PF13692">
    <property type="entry name" value="Glyco_trans_1_4"/>
    <property type="match status" value="1"/>
</dbReference>
<dbReference type="EMBL" id="DSTK01000018">
    <property type="protein sequence ID" value="HFK96904.1"/>
    <property type="molecule type" value="Genomic_DNA"/>
</dbReference>
<reference evidence="2" key="1">
    <citation type="journal article" date="2020" name="mSystems">
        <title>Genome- and Community-Level Interaction Insights into Carbon Utilization and Element Cycling Functions of Hydrothermarchaeota in Hydrothermal Sediment.</title>
        <authorList>
            <person name="Zhou Z."/>
            <person name="Liu Y."/>
            <person name="Xu W."/>
            <person name="Pan J."/>
            <person name="Luo Z.H."/>
            <person name="Li M."/>
        </authorList>
    </citation>
    <scope>NUCLEOTIDE SEQUENCE [LARGE SCALE GENOMIC DNA]</scope>
    <source>
        <strain evidence="2">SpSt-456</strain>
    </source>
</reference>
<dbReference type="AlphaFoldDB" id="A0A832A545"/>
<comment type="caution">
    <text evidence="2">The sequence shown here is derived from an EMBL/GenBank/DDBJ whole genome shotgun (WGS) entry which is preliminary data.</text>
</comment>
<dbReference type="InterPro" id="IPR050194">
    <property type="entry name" value="Glycosyltransferase_grp1"/>
</dbReference>
<evidence type="ECO:0000313" key="2">
    <source>
        <dbReference type="EMBL" id="HFK96904.1"/>
    </source>
</evidence>
<feature type="domain" description="Glycosyltransferase subfamily 4-like N-terminal" evidence="1">
    <location>
        <begin position="34"/>
        <end position="207"/>
    </location>
</feature>
<dbReference type="Pfam" id="PF13579">
    <property type="entry name" value="Glyco_trans_4_4"/>
    <property type="match status" value="1"/>
</dbReference>
<dbReference type="SUPFAM" id="SSF53756">
    <property type="entry name" value="UDP-Glycosyltransferase/glycogen phosphorylase"/>
    <property type="match status" value="1"/>
</dbReference>
<dbReference type="GO" id="GO:0016758">
    <property type="term" value="F:hexosyltransferase activity"/>
    <property type="evidence" value="ECO:0007669"/>
    <property type="project" value="TreeGrafter"/>
</dbReference>
<keyword evidence="2" id="KW-0808">Transferase</keyword>
<organism evidence="2">
    <name type="scientific">Desulfacinum infernum</name>
    <dbReference type="NCBI Taxonomy" id="35837"/>
    <lineage>
        <taxon>Bacteria</taxon>
        <taxon>Pseudomonadati</taxon>
        <taxon>Thermodesulfobacteriota</taxon>
        <taxon>Syntrophobacteria</taxon>
        <taxon>Syntrophobacterales</taxon>
        <taxon>Syntrophobacteraceae</taxon>
        <taxon>Desulfacinum</taxon>
    </lineage>
</organism>
<accession>A0A832A545</accession>
<dbReference type="Gene3D" id="3.40.50.2000">
    <property type="entry name" value="Glycogen Phosphorylase B"/>
    <property type="match status" value="2"/>
</dbReference>
<dbReference type="PANTHER" id="PTHR45947:SF3">
    <property type="entry name" value="SULFOQUINOVOSYL TRANSFERASE SQD2"/>
    <property type="match status" value="1"/>
</dbReference>
<dbReference type="CDD" id="cd03801">
    <property type="entry name" value="GT4_PimA-like"/>
    <property type="match status" value="1"/>
</dbReference>